<dbReference type="Proteomes" id="UP001500630">
    <property type="component" value="Unassembled WGS sequence"/>
</dbReference>
<reference evidence="2" key="1">
    <citation type="journal article" date="2019" name="Int. J. Syst. Evol. Microbiol.">
        <title>The Global Catalogue of Microorganisms (GCM) 10K type strain sequencing project: providing services to taxonomists for standard genome sequencing and annotation.</title>
        <authorList>
            <consortium name="The Broad Institute Genomics Platform"/>
            <consortium name="The Broad Institute Genome Sequencing Center for Infectious Disease"/>
            <person name="Wu L."/>
            <person name="Ma J."/>
        </authorList>
    </citation>
    <scope>NUCLEOTIDE SEQUENCE [LARGE SCALE GENOMIC DNA]</scope>
    <source>
        <strain evidence="2">JCM 17326</strain>
    </source>
</reference>
<comment type="caution">
    <text evidence="1">The sequence shown here is derived from an EMBL/GenBank/DDBJ whole genome shotgun (WGS) entry which is preliminary data.</text>
</comment>
<protein>
    <recommendedName>
        <fullName evidence="3">Type II toxin-antitoxin system prevent-host-death family antitoxin</fullName>
    </recommendedName>
</protein>
<evidence type="ECO:0008006" key="3">
    <source>
        <dbReference type="Google" id="ProtNLM"/>
    </source>
</evidence>
<dbReference type="EMBL" id="BAABDQ010000025">
    <property type="protein sequence ID" value="GAA3589624.1"/>
    <property type="molecule type" value="Genomic_DNA"/>
</dbReference>
<dbReference type="RefSeq" id="WP_345571116.1">
    <property type="nucleotide sequence ID" value="NZ_BAABDQ010000025.1"/>
</dbReference>
<evidence type="ECO:0000313" key="1">
    <source>
        <dbReference type="EMBL" id="GAA3589624.1"/>
    </source>
</evidence>
<keyword evidence="2" id="KW-1185">Reference proteome</keyword>
<proteinExistence type="predicted"/>
<evidence type="ECO:0000313" key="2">
    <source>
        <dbReference type="Proteomes" id="UP001500630"/>
    </source>
</evidence>
<sequence>MIDTDRAAYEDLQARFGPPIGVEEARARWGSLIDEASGGTLTLITRERWEWAALVPLSQVPGVLSGLPTVYLSTARSKLGDLVRQAAQPYEDLPVLLTRHRTPVAALVTARALLPRPAPRSRPSADALVSGGHTITLARASTGTGASTGAGTLITAVARDAAGNEIAIGSGADIGEALMALTLPHDT</sequence>
<organism evidence="1 2">
    <name type="scientific">Nonomuraea rosea</name>
    <dbReference type="NCBI Taxonomy" id="638574"/>
    <lineage>
        <taxon>Bacteria</taxon>
        <taxon>Bacillati</taxon>
        <taxon>Actinomycetota</taxon>
        <taxon>Actinomycetes</taxon>
        <taxon>Streptosporangiales</taxon>
        <taxon>Streptosporangiaceae</taxon>
        <taxon>Nonomuraea</taxon>
    </lineage>
</organism>
<accession>A0ABP6YX79</accession>
<gene>
    <name evidence="1" type="ORF">GCM10022419_085130</name>
</gene>
<name>A0ABP6YX79_9ACTN</name>
<dbReference type="NCBIfam" id="TIGR01552">
    <property type="entry name" value="phd_fam"/>
    <property type="match status" value="1"/>
</dbReference>